<accession>A0ABW2QLU2</accession>
<dbReference type="SUPFAM" id="SSF56349">
    <property type="entry name" value="DNA breaking-rejoining enzymes"/>
    <property type="match status" value="1"/>
</dbReference>
<sequence length="303" mass="34565">MEEEENVRELFGFYLLHERGLADASVSGATHDIDRLANWLRPKRECLLKVTQQMLWEYLEMLTAAYAPASVGRKLWSLKTFYAWASREGYCANPFQGTSPANRRPQNPPQFIPTVKDIESLLAQPNTRTVIGVRDRTIMELLYATGLRARELLNVELHHFCLKTRCLQVSGKGNKERITVFGREAQHWVDRYLEVSRPVLTEGRWGRVGSKLFLAPTQSGELTYHALLALVRKHAASAGLALMTPHSLRHAFATHLYQNGANLRVIQMLLGHSQLTTTTVYTQCTTQHLRDLLNKHHPRSKSR</sequence>
<feature type="domain" description="Core-binding (CB)" evidence="6">
    <location>
        <begin position="2"/>
        <end position="86"/>
    </location>
</feature>
<keyword evidence="2 4" id="KW-0238">DNA-binding</keyword>
<name>A0ABW2QLU2_9BURK</name>
<keyword evidence="1" id="KW-0229">DNA integration</keyword>
<dbReference type="InterPro" id="IPR050090">
    <property type="entry name" value="Tyrosine_recombinase_XerCD"/>
</dbReference>
<dbReference type="Pfam" id="PF00589">
    <property type="entry name" value="Phage_integrase"/>
    <property type="match status" value="1"/>
</dbReference>
<evidence type="ECO:0000259" key="6">
    <source>
        <dbReference type="PROSITE" id="PS51900"/>
    </source>
</evidence>
<dbReference type="PROSITE" id="PS51898">
    <property type="entry name" value="TYR_RECOMBINASE"/>
    <property type="match status" value="1"/>
</dbReference>
<evidence type="ECO:0000313" key="7">
    <source>
        <dbReference type="EMBL" id="MFC7410390.1"/>
    </source>
</evidence>
<feature type="domain" description="Tyr recombinase" evidence="5">
    <location>
        <begin position="106"/>
        <end position="294"/>
    </location>
</feature>
<dbReference type="EMBL" id="JBHTCA010000014">
    <property type="protein sequence ID" value="MFC7410390.1"/>
    <property type="molecule type" value="Genomic_DNA"/>
</dbReference>
<evidence type="ECO:0000259" key="5">
    <source>
        <dbReference type="PROSITE" id="PS51898"/>
    </source>
</evidence>
<reference evidence="8" key="1">
    <citation type="journal article" date="2019" name="Int. J. Syst. Evol. Microbiol.">
        <title>The Global Catalogue of Microorganisms (GCM) 10K type strain sequencing project: providing services to taxonomists for standard genome sequencing and annotation.</title>
        <authorList>
            <consortium name="The Broad Institute Genomics Platform"/>
            <consortium name="The Broad Institute Genome Sequencing Center for Infectious Disease"/>
            <person name="Wu L."/>
            <person name="Ma J."/>
        </authorList>
    </citation>
    <scope>NUCLEOTIDE SEQUENCE [LARGE SCALE GENOMIC DNA]</scope>
    <source>
        <strain evidence="8">CGMCC 1.12371</strain>
    </source>
</reference>
<dbReference type="SUPFAM" id="SSF47823">
    <property type="entry name" value="lambda integrase-like, N-terminal domain"/>
    <property type="match status" value="1"/>
</dbReference>
<evidence type="ECO:0000256" key="2">
    <source>
        <dbReference type="ARBA" id="ARBA00023125"/>
    </source>
</evidence>
<gene>
    <name evidence="7" type="ORF">ACFQPB_16110</name>
</gene>
<protein>
    <submittedName>
        <fullName evidence="7">Tyrosine-type recombinase/integrase</fullName>
    </submittedName>
</protein>
<dbReference type="RefSeq" id="WP_382225385.1">
    <property type="nucleotide sequence ID" value="NZ_JBHTCA010000014.1"/>
</dbReference>
<evidence type="ECO:0000256" key="4">
    <source>
        <dbReference type="PROSITE-ProRule" id="PRU01248"/>
    </source>
</evidence>
<comment type="caution">
    <text evidence="7">The sequence shown here is derived from an EMBL/GenBank/DDBJ whole genome shotgun (WGS) entry which is preliminary data.</text>
</comment>
<organism evidence="7 8">
    <name type="scientific">Hydrogenophaga atypica</name>
    <dbReference type="NCBI Taxonomy" id="249409"/>
    <lineage>
        <taxon>Bacteria</taxon>
        <taxon>Pseudomonadati</taxon>
        <taxon>Pseudomonadota</taxon>
        <taxon>Betaproteobacteria</taxon>
        <taxon>Burkholderiales</taxon>
        <taxon>Comamonadaceae</taxon>
        <taxon>Hydrogenophaga</taxon>
    </lineage>
</organism>
<keyword evidence="8" id="KW-1185">Reference proteome</keyword>
<dbReference type="Gene3D" id="1.10.150.130">
    <property type="match status" value="1"/>
</dbReference>
<dbReference type="InterPro" id="IPR010998">
    <property type="entry name" value="Integrase_recombinase_N"/>
</dbReference>
<dbReference type="PROSITE" id="PS51900">
    <property type="entry name" value="CB"/>
    <property type="match status" value="1"/>
</dbReference>
<proteinExistence type="predicted"/>
<dbReference type="Pfam" id="PF02899">
    <property type="entry name" value="Phage_int_SAM_1"/>
    <property type="match status" value="1"/>
</dbReference>
<evidence type="ECO:0000313" key="8">
    <source>
        <dbReference type="Proteomes" id="UP001596501"/>
    </source>
</evidence>
<dbReference type="Proteomes" id="UP001596501">
    <property type="component" value="Unassembled WGS sequence"/>
</dbReference>
<keyword evidence="3" id="KW-0233">DNA recombination</keyword>
<dbReference type="Gene3D" id="1.10.443.10">
    <property type="entry name" value="Intergrase catalytic core"/>
    <property type="match status" value="1"/>
</dbReference>
<dbReference type="InterPro" id="IPR002104">
    <property type="entry name" value="Integrase_catalytic"/>
</dbReference>
<evidence type="ECO:0000256" key="1">
    <source>
        <dbReference type="ARBA" id="ARBA00022908"/>
    </source>
</evidence>
<dbReference type="PANTHER" id="PTHR30349">
    <property type="entry name" value="PHAGE INTEGRASE-RELATED"/>
    <property type="match status" value="1"/>
</dbReference>
<dbReference type="InterPro" id="IPR013762">
    <property type="entry name" value="Integrase-like_cat_sf"/>
</dbReference>
<dbReference type="PANTHER" id="PTHR30349:SF90">
    <property type="entry name" value="TYROSINE RECOMBINASE XERD"/>
    <property type="match status" value="1"/>
</dbReference>
<dbReference type="InterPro" id="IPR044068">
    <property type="entry name" value="CB"/>
</dbReference>
<dbReference type="InterPro" id="IPR004107">
    <property type="entry name" value="Integrase_SAM-like_N"/>
</dbReference>
<dbReference type="InterPro" id="IPR011010">
    <property type="entry name" value="DNA_brk_join_enz"/>
</dbReference>
<evidence type="ECO:0000256" key="3">
    <source>
        <dbReference type="ARBA" id="ARBA00023172"/>
    </source>
</evidence>